<evidence type="ECO:0000313" key="2">
    <source>
        <dbReference type="Proteomes" id="UP000262072"/>
    </source>
</evidence>
<protein>
    <submittedName>
        <fullName evidence="1">Uncharacterized protein</fullName>
    </submittedName>
</protein>
<gene>
    <name evidence="1" type="ORF">TART1_1489</name>
</gene>
<dbReference type="EMBL" id="UNRR01000018">
    <property type="protein sequence ID" value="SYZ78704.1"/>
    <property type="molecule type" value="Genomic_DNA"/>
</dbReference>
<sequence length="344" mass="39120">METETVTLKEAVKLSNLLTIEDLKKIKDEDVLASEVAKHIYILTLQAEKVAGIDRFFAEKLDENYARIADDISLSVKKKTARYVDILIYSYNYLLTQQEANKQKKKTKVNPNKENPVIDVIQGKPINDEEKEAIMVGRLNSKVKRRLDNWVLKGLNSGPSEGSIKQRLGLNLAEKRPFALPRIRLDQSDVGTAYDVRVKKHGINKFFDLIIEEYVEGTLKTADVDLEYGWLALTNDKSVYPVKFNLKDAESGKVYEAVSLTKESFDFVVKDEYQRYGLYIINGLGLFAANLTKEDHLVLMYLKGKAGITKDYMYGHNAIKGRSIQMVNIIYAAHFEKVIPEGDL</sequence>
<name>A0A383TGA5_9LACT</name>
<dbReference type="AlphaFoldDB" id="A0A383TGA5"/>
<reference evidence="2" key="1">
    <citation type="submission" date="2018-05" db="EMBL/GenBank/DDBJ databases">
        <authorList>
            <person name="Strepis N."/>
        </authorList>
    </citation>
    <scope>NUCLEOTIDE SEQUENCE [LARGE SCALE GENOMIC DNA]</scope>
</reference>
<proteinExistence type="predicted"/>
<organism evidence="1 2">
    <name type="scientific">Trichococcus shcherbakoviae</name>
    <dbReference type="NCBI Taxonomy" id="2094020"/>
    <lineage>
        <taxon>Bacteria</taxon>
        <taxon>Bacillati</taxon>
        <taxon>Bacillota</taxon>
        <taxon>Bacilli</taxon>
        <taxon>Lactobacillales</taxon>
        <taxon>Carnobacteriaceae</taxon>
        <taxon>Trichococcus</taxon>
    </lineage>
</organism>
<accession>A0A383TGA5</accession>
<dbReference type="Proteomes" id="UP000262072">
    <property type="component" value="Unassembled WGS sequence"/>
</dbReference>
<evidence type="ECO:0000313" key="1">
    <source>
        <dbReference type="EMBL" id="SYZ78704.1"/>
    </source>
</evidence>
<dbReference type="RefSeq" id="WP_119093138.1">
    <property type="nucleotide sequence ID" value="NZ_UNRR01000018.1"/>
</dbReference>